<evidence type="ECO:0000313" key="1">
    <source>
        <dbReference type="EMBL" id="AOM79191.1"/>
    </source>
</evidence>
<keyword evidence="2" id="KW-1185">Reference proteome</keyword>
<organism evidence="1 2">
    <name type="scientific">Pedobacter steynii</name>
    <dbReference type="NCBI Taxonomy" id="430522"/>
    <lineage>
        <taxon>Bacteria</taxon>
        <taxon>Pseudomonadati</taxon>
        <taxon>Bacteroidota</taxon>
        <taxon>Sphingobacteriia</taxon>
        <taxon>Sphingobacteriales</taxon>
        <taxon>Sphingobacteriaceae</taxon>
        <taxon>Pedobacter</taxon>
    </lineage>
</organism>
<dbReference type="Proteomes" id="UP000094313">
    <property type="component" value="Chromosome"/>
</dbReference>
<dbReference type="KEGG" id="psty:BFS30_19680"/>
<gene>
    <name evidence="1" type="ORF">BFS30_19680</name>
</gene>
<evidence type="ECO:0000313" key="2">
    <source>
        <dbReference type="Proteomes" id="UP000094313"/>
    </source>
</evidence>
<dbReference type="RefSeq" id="WP_069380854.1">
    <property type="nucleotide sequence ID" value="NZ_CP017141.1"/>
</dbReference>
<dbReference type="AlphaFoldDB" id="A0A1D7QKI8"/>
<dbReference type="OrthoDB" id="1423189at2"/>
<proteinExistence type="predicted"/>
<dbReference type="EMBL" id="CP017141">
    <property type="protein sequence ID" value="AOM79191.1"/>
    <property type="molecule type" value="Genomic_DNA"/>
</dbReference>
<accession>A0A1D7QKI8</accession>
<reference evidence="1 2" key="1">
    <citation type="submission" date="2016-08" db="EMBL/GenBank/DDBJ databases">
        <authorList>
            <person name="Seilhamer J.J."/>
        </authorList>
    </citation>
    <scope>NUCLEOTIDE SEQUENCE [LARGE SCALE GENOMIC DNA]</scope>
    <source>
        <strain evidence="1 2">DX4</strain>
    </source>
</reference>
<name>A0A1D7QKI8_9SPHI</name>
<sequence length="378" mass="43056">MNRGVIIHLDNDYENILNPCKNLFEQYGIELEYVTCKDVDEFRAKIEEHRTDIKALIFDLIGLEPSNDDIDQKSTEFLDSIRMSFNYFSIPIFIYSGYLQSLNQQFSDSGTVFKIDKELGIAVVFDKIKLFLNSGFINVFCPGGILEKELHKDLNLSFVKQFNDNSQIENIINDIITVAADGGVSRVEKVFKRIAVRSLLSGLLAPDVNAEGIVEQEFLHPCEHYLQRISPYEFWTGDIFKENNSNKHLLIITPRCNVASKKSEELLVCEIDVENFPTRKEKVSHALTDKPEISGYDRYLPPSASFIGGKVLLSKYSILKKDDLSSLFKRQITLSDELTNEILGKFGAYFFRSGITPYNFDETLEHISKGKDIAVVAK</sequence>
<protein>
    <submittedName>
        <fullName evidence="1">Uncharacterized protein</fullName>
    </submittedName>
</protein>